<reference evidence="8 9" key="1">
    <citation type="submission" date="2019-02" db="EMBL/GenBank/DDBJ databases">
        <authorList>
            <consortium name="Pathogen Informatics"/>
        </authorList>
    </citation>
    <scope>NUCLEOTIDE SEQUENCE [LARGE SCALE GENOMIC DNA]</scope>
    <source>
        <strain evidence="8 9">3012STDY7089603</strain>
    </source>
</reference>
<dbReference type="AlphaFoldDB" id="A0A8H2M3D0"/>
<dbReference type="Proteomes" id="UP000377798">
    <property type="component" value="Unassembled WGS sequence"/>
</dbReference>
<dbReference type="NCBIfam" id="TIGR01470">
    <property type="entry name" value="cysG_Nterm"/>
    <property type="match status" value="1"/>
</dbReference>
<dbReference type="Gene3D" id="3.40.50.720">
    <property type="entry name" value="NAD(P)-binding Rossmann-like Domain"/>
    <property type="match status" value="1"/>
</dbReference>
<organism evidence="8 9">
    <name type="scientific">Urinicoccus massiliensis</name>
    <dbReference type="NCBI Taxonomy" id="1723382"/>
    <lineage>
        <taxon>Bacteria</taxon>
        <taxon>Bacillati</taxon>
        <taxon>Bacillota</taxon>
        <taxon>Tissierellia</taxon>
        <taxon>Tissierellales</taxon>
        <taxon>Peptoniphilaceae</taxon>
        <taxon>Urinicoccus</taxon>
    </lineage>
</organism>
<evidence type="ECO:0000256" key="7">
    <source>
        <dbReference type="SAM" id="MobiDB-lite"/>
    </source>
</evidence>
<dbReference type="InterPro" id="IPR036291">
    <property type="entry name" value="NAD(P)-bd_dom_sf"/>
</dbReference>
<feature type="compositionally biased region" description="Basic and acidic residues" evidence="7">
    <location>
        <begin position="195"/>
        <end position="207"/>
    </location>
</feature>
<evidence type="ECO:0000256" key="2">
    <source>
        <dbReference type="ARBA" id="ARBA00012400"/>
    </source>
</evidence>
<keyword evidence="3" id="KW-0560">Oxidoreductase</keyword>
<dbReference type="Pfam" id="PF13241">
    <property type="entry name" value="NAD_binding_7"/>
    <property type="match status" value="1"/>
</dbReference>
<dbReference type="GO" id="GO:0019354">
    <property type="term" value="P:siroheme biosynthetic process"/>
    <property type="evidence" value="ECO:0007669"/>
    <property type="project" value="UniProtKB-UniPathway"/>
</dbReference>
<dbReference type="InterPro" id="IPR006367">
    <property type="entry name" value="Sirohaem_synthase_N"/>
</dbReference>
<dbReference type="EMBL" id="CAACYI010000001">
    <property type="protein sequence ID" value="VFB15784.1"/>
    <property type="molecule type" value="Genomic_DNA"/>
</dbReference>
<evidence type="ECO:0000256" key="1">
    <source>
        <dbReference type="ARBA" id="ARBA00005010"/>
    </source>
</evidence>
<gene>
    <name evidence="8" type="primary">cysG_2</name>
    <name evidence="8" type="ORF">NCTC13150_00288</name>
</gene>
<dbReference type="GO" id="GO:0043115">
    <property type="term" value="F:precorrin-2 dehydrogenase activity"/>
    <property type="evidence" value="ECO:0007669"/>
    <property type="project" value="UniProtKB-EC"/>
</dbReference>
<feature type="region of interest" description="Disordered" evidence="7">
    <location>
        <begin position="195"/>
        <end position="222"/>
    </location>
</feature>
<comment type="caution">
    <text evidence="8">The sequence shown here is derived from an EMBL/GenBank/DDBJ whole genome shotgun (WGS) entry which is preliminary data.</text>
</comment>
<accession>A0A8H2M3D0</accession>
<dbReference type="PANTHER" id="PTHR35330:SF1">
    <property type="entry name" value="SIROHEME BIOSYNTHESIS PROTEIN MET8"/>
    <property type="match status" value="1"/>
</dbReference>
<dbReference type="UniPathway" id="UPA00262">
    <property type="reaction ID" value="UER00222"/>
</dbReference>
<evidence type="ECO:0000313" key="8">
    <source>
        <dbReference type="EMBL" id="VFB15784.1"/>
    </source>
</evidence>
<comment type="catalytic activity">
    <reaction evidence="6">
        <text>precorrin-2 + NAD(+) = sirohydrochlorin + NADH + 2 H(+)</text>
        <dbReference type="Rhea" id="RHEA:15613"/>
        <dbReference type="ChEBI" id="CHEBI:15378"/>
        <dbReference type="ChEBI" id="CHEBI:57540"/>
        <dbReference type="ChEBI" id="CHEBI:57945"/>
        <dbReference type="ChEBI" id="CHEBI:58351"/>
        <dbReference type="ChEBI" id="CHEBI:58827"/>
        <dbReference type="EC" id="1.3.1.76"/>
    </reaction>
</comment>
<evidence type="ECO:0000256" key="5">
    <source>
        <dbReference type="ARBA" id="ARBA00023244"/>
    </source>
</evidence>
<comment type="pathway">
    <text evidence="1">Porphyrin-containing compound metabolism; siroheme biosynthesis; sirohydrochlorin from precorrin-2: step 1/1.</text>
</comment>
<keyword evidence="5" id="KW-0627">Porphyrin biosynthesis</keyword>
<keyword evidence="9" id="KW-1185">Reference proteome</keyword>
<name>A0A8H2M3D0_9FIRM</name>
<dbReference type="GO" id="GO:0004325">
    <property type="term" value="F:ferrochelatase activity"/>
    <property type="evidence" value="ECO:0007669"/>
    <property type="project" value="InterPro"/>
</dbReference>
<protein>
    <recommendedName>
        <fullName evidence="2">precorrin-2 dehydrogenase</fullName>
        <ecNumber evidence="2">1.3.1.76</ecNumber>
    </recommendedName>
</protein>
<evidence type="ECO:0000256" key="6">
    <source>
        <dbReference type="ARBA" id="ARBA00047561"/>
    </source>
</evidence>
<dbReference type="InterPro" id="IPR028161">
    <property type="entry name" value="Met8-like"/>
</dbReference>
<sequence length="222" mass="25264">MKYYPISIDSTDKKVLVLGGGQIASRKIKSLLRGEFEIYVLAEDFDQDLVDLVRLYPHRLHLKGQVLRKDFVFMGYDLLVIATGDPDLNQAMEDYAKTKKILYVRCDKRGDSSFIMEKILQRGPIHGSLSSDGLSPTLTMLIGQEVQDFLEGYDLEKLDLLTQVRDKLMDLDPQDRSQIVKDLFKQDKDAVKKYLEEKNEDQTRDPEEQPSSGSDPASGQDA</sequence>
<evidence type="ECO:0000313" key="9">
    <source>
        <dbReference type="Proteomes" id="UP000377798"/>
    </source>
</evidence>
<dbReference type="PANTHER" id="PTHR35330">
    <property type="entry name" value="SIROHEME BIOSYNTHESIS PROTEIN MET8"/>
    <property type="match status" value="1"/>
</dbReference>
<dbReference type="SUPFAM" id="SSF51735">
    <property type="entry name" value="NAD(P)-binding Rossmann-fold domains"/>
    <property type="match status" value="1"/>
</dbReference>
<evidence type="ECO:0000256" key="3">
    <source>
        <dbReference type="ARBA" id="ARBA00023002"/>
    </source>
</evidence>
<keyword evidence="4" id="KW-0520">NAD</keyword>
<evidence type="ECO:0000256" key="4">
    <source>
        <dbReference type="ARBA" id="ARBA00023027"/>
    </source>
</evidence>
<feature type="compositionally biased region" description="Polar residues" evidence="7">
    <location>
        <begin position="209"/>
        <end position="222"/>
    </location>
</feature>
<proteinExistence type="predicted"/>
<dbReference type="SUPFAM" id="SSF75615">
    <property type="entry name" value="Siroheme synthase middle domains-like"/>
    <property type="match status" value="1"/>
</dbReference>
<dbReference type="EC" id="1.3.1.76" evidence="2"/>
<dbReference type="RefSeq" id="WP_131748198.1">
    <property type="nucleotide sequence ID" value="NZ_CAACYI010000001.1"/>
</dbReference>